<dbReference type="GO" id="GO:0009245">
    <property type="term" value="P:lipid A biosynthetic process"/>
    <property type="evidence" value="ECO:0007669"/>
    <property type="project" value="UniProtKB-UniRule"/>
</dbReference>
<keyword evidence="6 18" id="KW-0548">Nucleotidyltransferase</keyword>
<evidence type="ECO:0000256" key="11">
    <source>
        <dbReference type="ARBA" id="ARBA00022984"/>
    </source>
</evidence>
<keyword evidence="8 18" id="KW-0677">Repeat</keyword>
<dbReference type="AlphaFoldDB" id="A0A420W5P2"/>
<evidence type="ECO:0000256" key="4">
    <source>
        <dbReference type="ARBA" id="ARBA00022490"/>
    </source>
</evidence>
<dbReference type="RefSeq" id="WP_121171631.1">
    <property type="nucleotide sequence ID" value="NZ_RBIE01000004.1"/>
</dbReference>
<comment type="caution">
    <text evidence="20">The sequence shown here is derived from an EMBL/GenBank/DDBJ whole genome shotgun (WGS) entry which is preliminary data.</text>
</comment>
<keyword evidence="13 18" id="KW-0012">Acyltransferase</keyword>
<evidence type="ECO:0000259" key="19">
    <source>
        <dbReference type="Pfam" id="PF12804"/>
    </source>
</evidence>
<feature type="binding site" evidence="18">
    <location>
        <position position="403"/>
    </location>
    <ligand>
        <name>acetyl-CoA</name>
        <dbReference type="ChEBI" id="CHEBI:57288"/>
    </ligand>
</feature>
<dbReference type="Pfam" id="PF12804">
    <property type="entry name" value="NTP_transf_3"/>
    <property type="match status" value="1"/>
</dbReference>
<keyword evidence="10 18" id="KW-0133">Cell shape</keyword>
<dbReference type="EC" id="2.7.7.23" evidence="18"/>
<proteinExistence type="inferred from homology"/>
<comment type="similarity">
    <text evidence="2 18">In the C-terminal section; belongs to the transferase hexapeptide repeat family.</text>
</comment>
<evidence type="ECO:0000256" key="9">
    <source>
        <dbReference type="ARBA" id="ARBA00022842"/>
    </source>
</evidence>
<evidence type="ECO:0000256" key="8">
    <source>
        <dbReference type="ARBA" id="ARBA00022737"/>
    </source>
</evidence>
<dbReference type="GO" id="GO:0000902">
    <property type="term" value="P:cell morphogenesis"/>
    <property type="evidence" value="ECO:0007669"/>
    <property type="project" value="UniProtKB-UniRule"/>
</dbReference>
<feature type="binding site" evidence="18">
    <location>
        <position position="375"/>
    </location>
    <ligand>
        <name>UDP-N-acetyl-alpha-D-glucosamine</name>
        <dbReference type="ChEBI" id="CHEBI:57705"/>
    </ligand>
</feature>
<feature type="binding site" evidence="18">
    <location>
        <position position="225"/>
    </location>
    <ligand>
        <name>UDP-N-acetyl-alpha-D-glucosamine</name>
        <dbReference type="ChEBI" id="CHEBI:57705"/>
    </ligand>
</feature>
<dbReference type="InterPro" id="IPR005882">
    <property type="entry name" value="Bifunctional_GlmU"/>
</dbReference>
<dbReference type="GO" id="GO:0016020">
    <property type="term" value="C:membrane"/>
    <property type="evidence" value="ECO:0007669"/>
    <property type="project" value="GOC"/>
</dbReference>
<dbReference type="Gene3D" id="2.160.10.10">
    <property type="entry name" value="Hexapeptide repeat proteins"/>
    <property type="match status" value="1"/>
</dbReference>
<dbReference type="Pfam" id="PF00132">
    <property type="entry name" value="Hexapep"/>
    <property type="match status" value="1"/>
</dbReference>
<feature type="binding site" evidence="18">
    <location>
        <position position="225"/>
    </location>
    <ligand>
        <name>Mg(2+)</name>
        <dbReference type="ChEBI" id="CHEBI:18420"/>
    </ligand>
</feature>
<dbReference type="InterPro" id="IPR011004">
    <property type="entry name" value="Trimer_LpxA-like_sf"/>
</dbReference>
<dbReference type="InterPro" id="IPR038009">
    <property type="entry name" value="GlmU_C_LbH"/>
</dbReference>
<evidence type="ECO:0000256" key="14">
    <source>
        <dbReference type="ARBA" id="ARBA00023316"/>
    </source>
</evidence>
<dbReference type="EC" id="2.3.1.157" evidence="18"/>
<dbReference type="GO" id="GO:0000287">
    <property type="term" value="F:magnesium ion binding"/>
    <property type="evidence" value="ECO:0007669"/>
    <property type="project" value="UniProtKB-UniRule"/>
</dbReference>
<dbReference type="GO" id="GO:0009252">
    <property type="term" value="P:peptidoglycan biosynthetic process"/>
    <property type="evidence" value="ECO:0007669"/>
    <property type="project" value="UniProtKB-UniRule"/>
</dbReference>
<feature type="binding site" evidence="18">
    <location>
        <position position="22"/>
    </location>
    <ligand>
        <name>UDP-N-acetyl-alpha-D-glucosamine</name>
        <dbReference type="ChEBI" id="CHEBI:57705"/>
    </ligand>
</feature>
<evidence type="ECO:0000256" key="3">
    <source>
        <dbReference type="ARBA" id="ARBA00007947"/>
    </source>
</evidence>
<dbReference type="InterPro" id="IPR029044">
    <property type="entry name" value="Nucleotide-diphossugar_trans"/>
</dbReference>
<dbReference type="GO" id="GO:0003977">
    <property type="term" value="F:UDP-N-acetylglucosamine diphosphorylase activity"/>
    <property type="evidence" value="ECO:0007669"/>
    <property type="project" value="UniProtKB-UniRule"/>
</dbReference>
<dbReference type="PANTHER" id="PTHR43584:SF3">
    <property type="entry name" value="BIFUNCTIONAL PROTEIN GLMU"/>
    <property type="match status" value="1"/>
</dbReference>
<keyword evidence="21" id="KW-1185">Reference proteome</keyword>
<keyword evidence="7 18" id="KW-0479">Metal-binding</keyword>
<keyword evidence="4 18" id="KW-0963">Cytoplasm</keyword>
<evidence type="ECO:0000313" key="20">
    <source>
        <dbReference type="EMBL" id="RKQ60420.1"/>
    </source>
</evidence>
<feature type="binding site" evidence="18">
    <location>
        <position position="105"/>
    </location>
    <ligand>
        <name>Mg(2+)</name>
        <dbReference type="ChEBI" id="CHEBI:18420"/>
    </ligand>
</feature>
<dbReference type="Gene3D" id="3.90.550.10">
    <property type="entry name" value="Spore Coat Polysaccharide Biosynthesis Protein SpsA, Chain A"/>
    <property type="match status" value="1"/>
</dbReference>
<feature type="region of interest" description="N-acetyltransferase" evidence="18">
    <location>
        <begin position="249"/>
        <end position="463"/>
    </location>
</feature>
<comment type="function">
    <text evidence="17 18">Catalyzes the last two sequential reactions in the de novo biosynthetic pathway for UDP-N-acetylglucosamine (UDP-GlcNAc). The C-terminal domain catalyzes the transfer of acetyl group from acetyl coenzyme A to glucosamine-1-phosphate (GlcN-1-P) to produce N-acetylglucosamine-1-phosphate (GlcNAc-1-P), which is converted into UDP-GlcNAc by the transfer of uridine 5-monophosphate (from uridine 5-triphosphate), a reaction catalyzed by the N-terminal domain.</text>
</comment>
<keyword evidence="9 18" id="KW-0460">Magnesium</keyword>
<comment type="pathway">
    <text evidence="18">Bacterial outer membrane biogenesis; LPS lipid A biosynthesis.</text>
</comment>
<dbReference type="InterPro" id="IPR050065">
    <property type="entry name" value="GlmU-like"/>
</dbReference>
<reference evidence="20 21" key="1">
    <citation type="submission" date="2018-10" db="EMBL/GenBank/DDBJ databases">
        <title>Genomic Encyclopedia of Type Strains, Phase IV (KMG-IV): sequencing the most valuable type-strain genomes for metagenomic binning, comparative biology and taxonomic classification.</title>
        <authorList>
            <person name="Goeker M."/>
        </authorList>
    </citation>
    <scope>NUCLEOTIDE SEQUENCE [LARGE SCALE GENOMIC DNA]</scope>
    <source>
        <strain evidence="20 21">DSM 15521</strain>
    </source>
</reference>
<organism evidence="20 21">
    <name type="scientific">Thermovibrio guaymasensis</name>
    <dbReference type="NCBI Taxonomy" id="240167"/>
    <lineage>
        <taxon>Bacteria</taxon>
        <taxon>Pseudomonadati</taxon>
        <taxon>Aquificota</taxon>
        <taxon>Aquificia</taxon>
        <taxon>Desulfurobacteriales</taxon>
        <taxon>Desulfurobacteriaceae</taxon>
        <taxon>Thermovibrio</taxon>
    </lineage>
</organism>
<dbReference type="HAMAP" id="MF_01631">
    <property type="entry name" value="GlmU"/>
    <property type="match status" value="1"/>
</dbReference>
<dbReference type="GO" id="GO:0005737">
    <property type="term" value="C:cytoplasm"/>
    <property type="evidence" value="ECO:0007669"/>
    <property type="project" value="UniProtKB-SubCell"/>
</dbReference>
<evidence type="ECO:0000256" key="7">
    <source>
        <dbReference type="ARBA" id="ARBA00022723"/>
    </source>
</evidence>
<feature type="domain" description="MobA-like NTP transferase" evidence="19">
    <location>
        <begin position="5"/>
        <end position="135"/>
    </location>
</feature>
<dbReference type="InterPro" id="IPR025877">
    <property type="entry name" value="MobA-like_NTP_Trfase"/>
</dbReference>
<keyword evidence="11 18" id="KW-0573">Peptidoglycan synthesis</keyword>
<feature type="binding site" evidence="18">
    <location>
        <position position="152"/>
    </location>
    <ligand>
        <name>UDP-N-acetyl-alpha-D-glucosamine</name>
        <dbReference type="ChEBI" id="CHEBI:57705"/>
    </ligand>
</feature>
<dbReference type="SUPFAM" id="SSF53448">
    <property type="entry name" value="Nucleotide-diphospho-sugar transferases"/>
    <property type="match status" value="1"/>
</dbReference>
<feature type="binding site" evidence="18">
    <location>
        <position position="421"/>
    </location>
    <ligand>
        <name>acetyl-CoA</name>
        <dbReference type="ChEBI" id="CHEBI:57288"/>
    </ligand>
</feature>
<feature type="binding site" evidence="18">
    <location>
        <position position="167"/>
    </location>
    <ligand>
        <name>UDP-N-acetyl-alpha-D-glucosamine</name>
        <dbReference type="ChEBI" id="CHEBI:57705"/>
    </ligand>
</feature>
<dbReference type="GO" id="GO:0019134">
    <property type="term" value="F:glucosamine-1-phosphate N-acetyltransferase activity"/>
    <property type="evidence" value="ECO:0007669"/>
    <property type="project" value="UniProtKB-UniRule"/>
</dbReference>
<protein>
    <recommendedName>
        <fullName evidence="18">Bifunctional protein GlmU</fullName>
    </recommendedName>
    <domain>
        <recommendedName>
            <fullName evidence="18">UDP-N-acetylglucosamine pyrophosphorylase</fullName>
            <ecNumber evidence="18">2.7.7.23</ecNumber>
        </recommendedName>
        <alternativeName>
            <fullName evidence="18">N-acetylglucosamine-1-phosphate uridyltransferase</fullName>
        </alternativeName>
    </domain>
    <domain>
        <recommendedName>
            <fullName evidence="18">Glucosamine-1-phosphate N-acetyltransferase</fullName>
            <ecNumber evidence="18">2.3.1.157</ecNumber>
        </recommendedName>
    </domain>
</protein>
<feature type="region of interest" description="Pyrophosphorylase" evidence="18">
    <location>
        <begin position="1"/>
        <end position="227"/>
    </location>
</feature>
<comment type="caution">
    <text evidence="18">Lacks conserved residue(s) required for the propagation of feature annotation.</text>
</comment>
<dbReference type="InterPro" id="IPR001451">
    <property type="entry name" value="Hexapep"/>
</dbReference>
<keyword evidence="14 18" id="KW-0961">Cell wall biogenesis/degradation</keyword>
<dbReference type="Proteomes" id="UP000280881">
    <property type="component" value="Unassembled WGS sequence"/>
</dbReference>
<feature type="region of interest" description="Linker" evidence="18">
    <location>
        <begin position="228"/>
        <end position="248"/>
    </location>
</feature>
<feature type="binding site" evidence="18">
    <location>
        <position position="438"/>
    </location>
    <ligand>
        <name>acetyl-CoA</name>
        <dbReference type="ChEBI" id="CHEBI:57288"/>
    </ligand>
</feature>
<feature type="binding site" evidence="18">
    <location>
        <position position="349"/>
    </location>
    <ligand>
        <name>UDP-N-acetyl-alpha-D-glucosamine</name>
        <dbReference type="ChEBI" id="CHEBI:57705"/>
    </ligand>
</feature>
<keyword evidence="12 18" id="KW-0511">Multifunctional enzyme</keyword>
<dbReference type="OrthoDB" id="9775031at2"/>
<keyword evidence="5 18" id="KW-0808">Transferase</keyword>
<comment type="cofactor">
    <cofactor evidence="18">
        <name>Mg(2+)</name>
        <dbReference type="ChEBI" id="CHEBI:18420"/>
    </cofactor>
    <text evidence="18">Binds 1 Mg(2+) ion per subunit.</text>
</comment>
<dbReference type="GO" id="GO:0006048">
    <property type="term" value="P:UDP-N-acetylglucosamine biosynthetic process"/>
    <property type="evidence" value="ECO:0007669"/>
    <property type="project" value="UniProtKB-UniPathway"/>
</dbReference>
<evidence type="ECO:0000256" key="5">
    <source>
        <dbReference type="ARBA" id="ARBA00022679"/>
    </source>
</evidence>
<feature type="binding site" evidence="18">
    <location>
        <begin position="8"/>
        <end position="11"/>
    </location>
    <ligand>
        <name>UDP-N-acetyl-alpha-D-glucosamine</name>
        <dbReference type="ChEBI" id="CHEBI:57705"/>
    </ligand>
</feature>
<feature type="binding site" evidence="18">
    <location>
        <position position="378"/>
    </location>
    <ligand>
        <name>acetyl-CoA</name>
        <dbReference type="ChEBI" id="CHEBI:57288"/>
    </ligand>
</feature>
<evidence type="ECO:0000256" key="15">
    <source>
        <dbReference type="ARBA" id="ARBA00048247"/>
    </source>
</evidence>
<evidence type="ECO:0000256" key="6">
    <source>
        <dbReference type="ARBA" id="ARBA00022695"/>
    </source>
</evidence>
<evidence type="ECO:0000256" key="18">
    <source>
        <dbReference type="HAMAP-Rule" id="MF_01631"/>
    </source>
</evidence>
<dbReference type="SUPFAM" id="SSF51161">
    <property type="entry name" value="Trimeric LpxA-like enzymes"/>
    <property type="match status" value="1"/>
</dbReference>
<dbReference type="NCBIfam" id="TIGR01173">
    <property type="entry name" value="glmU"/>
    <property type="match status" value="1"/>
</dbReference>
<comment type="catalytic activity">
    <reaction evidence="15 18">
        <text>alpha-D-glucosamine 1-phosphate + acetyl-CoA = N-acetyl-alpha-D-glucosamine 1-phosphate + CoA + H(+)</text>
        <dbReference type="Rhea" id="RHEA:13725"/>
        <dbReference type="ChEBI" id="CHEBI:15378"/>
        <dbReference type="ChEBI" id="CHEBI:57287"/>
        <dbReference type="ChEBI" id="CHEBI:57288"/>
        <dbReference type="ChEBI" id="CHEBI:57776"/>
        <dbReference type="ChEBI" id="CHEBI:58516"/>
        <dbReference type="EC" id="2.3.1.157"/>
    </reaction>
</comment>
<comment type="pathway">
    <text evidence="18">Nucleotide-sugar biosynthesis; UDP-N-acetyl-alpha-D-glucosamine biosynthesis; UDP-N-acetyl-alpha-D-glucosamine from N-acetyl-alpha-D-glucosamine 1-phosphate: step 1/1.</text>
</comment>
<comment type="pathway">
    <text evidence="18">Nucleotide-sugar biosynthesis; UDP-N-acetyl-alpha-D-glucosamine biosynthesis; N-acetyl-alpha-D-glucosamine 1-phosphate from alpha-D-glucosamine 6-phosphate (route II): step 2/2.</text>
</comment>
<dbReference type="UniPathway" id="UPA00113">
    <property type="reaction ID" value="UER00532"/>
</dbReference>
<evidence type="ECO:0000256" key="1">
    <source>
        <dbReference type="ARBA" id="ARBA00004496"/>
    </source>
</evidence>
<dbReference type="PANTHER" id="PTHR43584">
    <property type="entry name" value="NUCLEOTIDYL TRANSFERASE"/>
    <property type="match status" value="1"/>
</dbReference>
<comment type="catalytic activity">
    <reaction evidence="16 18">
        <text>N-acetyl-alpha-D-glucosamine 1-phosphate + UTP + H(+) = UDP-N-acetyl-alpha-D-glucosamine + diphosphate</text>
        <dbReference type="Rhea" id="RHEA:13509"/>
        <dbReference type="ChEBI" id="CHEBI:15378"/>
        <dbReference type="ChEBI" id="CHEBI:33019"/>
        <dbReference type="ChEBI" id="CHEBI:46398"/>
        <dbReference type="ChEBI" id="CHEBI:57705"/>
        <dbReference type="ChEBI" id="CHEBI:57776"/>
        <dbReference type="EC" id="2.7.7.23"/>
    </reaction>
</comment>
<comment type="similarity">
    <text evidence="3 18">In the N-terminal section; belongs to the N-acetylglucosamine-1-phosphate uridyltransferase family.</text>
</comment>
<feature type="binding site" evidence="18">
    <location>
        <position position="138"/>
    </location>
    <ligand>
        <name>UDP-N-acetyl-alpha-D-glucosamine</name>
        <dbReference type="ChEBI" id="CHEBI:57705"/>
    </ligand>
</feature>
<evidence type="ECO:0000256" key="17">
    <source>
        <dbReference type="ARBA" id="ARBA00049628"/>
    </source>
</evidence>
<dbReference type="GO" id="GO:0071555">
    <property type="term" value="P:cell wall organization"/>
    <property type="evidence" value="ECO:0007669"/>
    <property type="project" value="UniProtKB-KW"/>
</dbReference>
<dbReference type="EMBL" id="RBIE01000004">
    <property type="protein sequence ID" value="RKQ60420.1"/>
    <property type="molecule type" value="Genomic_DNA"/>
</dbReference>
<evidence type="ECO:0000313" key="21">
    <source>
        <dbReference type="Proteomes" id="UP000280881"/>
    </source>
</evidence>
<dbReference type="UniPathway" id="UPA00973"/>
<feature type="binding site" evidence="18">
    <location>
        <position position="364"/>
    </location>
    <ligand>
        <name>UDP-N-acetyl-alpha-D-glucosamine</name>
        <dbReference type="ChEBI" id="CHEBI:57705"/>
    </ligand>
</feature>
<evidence type="ECO:0000256" key="13">
    <source>
        <dbReference type="ARBA" id="ARBA00023315"/>
    </source>
</evidence>
<gene>
    <name evidence="18" type="primary">glmU</name>
    <name evidence="20" type="ORF">C7457_1497</name>
</gene>
<evidence type="ECO:0000256" key="16">
    <source>
        <dbReference type="ARBA" id="ARBA00048493"/>
    </source>
</evidence>
<dbReference type="GO" id="GO:0008360">
    <property type="term" value="P:regulation of cell shape"/>
    <property type="evidence" value="ECO:0007669"/>
    <property type="project" value="UniProtKB-KW"/>
</dbReference>
<evidence type="ECO:0000256" key="12">
    <source>
        <dbReference type="ARBA" id="ARBA00023268"/>
    </source>
</evidence>
<feature type="binding site" evidence="18">
    <location>
        <position position="75"/>
    </location>
    <ligand>
        <name>UDP-N-acetyl-alpha-D-glucosamine</name>
        <dbReference type="ChEBI" id="CHEBI:57705"/>
    </ligand>
</feature>
<dbReference type="CDD" id="cd02540">
    <property type="entry name" value="GT2_GlmU_N_bac"/>
    <property type="match status" value="1"/>
</dbReference>
<feature type="binding site" evidence="18">
    <location>
        <position position="331"/>
    </location>
    <ligand>
        <name>UDP-N-acetyl-alpha-D-glucosamine</name>
        <dbReference type="ChEBI" id="CHEBI:57705"/>
    </ligand>
</feature>
<dbReference type="CDD" id="cd03353">
    <property type="entry name" value="LbH_GlmU_C"/>
    <property type="match status" value="1"/>
</dbReference>
<evidence type="ECO:0000256" key="2">
    <source>
        <dbReference type="ARBA" id="ARBA00007707"/>
    </source>
</evidence>
<evidence type="ECO:0000256" key="10">
    <source>
        <dbReference type="ARBA" id="ARBA00022960"/>
    </source>
</evidence>
<sequence length="463" mass="51036">MGFKVVVLAAGKGTRFKSDLPKVLHRVLGKPMLWYVIKAAKEAGAEDVIVVVGHKRKLVEDFLKEEFPDVKVVYQEEQLGTGHAVMCAEGLLRGYKGKVVVLNGDSPLIRPEDVRAIAETEGDMVVLTAQAQDPTGYGRVIRDGDEVLYIVEEKDASEKEKEIKEVNSGVYSFDCEKLISSLSELSNDNAQGEYYLPDLLKVFKRKDYKVTAVKGRDFDSLRGVNNRYELLVVEGILRDRIVKELQLSGVTVHQPQTVYVEPEVEVGRDSELFGPLYLRGKTRIGQGCYIGPYCDIADSTISDGVRVESHCWIRGARLEESSSVGPFAKLRPGTVLKSGAKVGTFVETKNALLEEGAKANHLSYLGDCRVGKNTNIGAGTITCNYDGFNKWFTDIGNNVFVGSNTLFIAPVKVCDNSITAAGSVITFDVPESTLAVARSRQVNYPGKAEVIREKARKRKEERS</sequence>
<feature type="active site" description="Proton acceptor" evidence="18">
    <location>
        <position position="361"/>
    </location>
</feature>
<comment type="subunit">
    <text evidence="18">Homotrimer.</text>
</comment>
<name>A0A420W5P2_9BACT</name>
<feature type="binding site" evidence="18">
    <location>
        <begin position="80"/>
        <end position="81"/>
    </location>
    <ligand>
        <name>UDP-N-acetyl-alpha-D-glucosamine</name>
        <dbReference type="ChEBI" id="CHEBI:57705"/>
    </ligand>
</feature>
<accession>A0A420W5P2</accession>
<comment type="subcellular location">
    <subcellularLocation>
        <location evidence="1 18">Cytoplasm</location>
    </subcellularLocation>
</comment>
<feature type="binding site" evidence="18">
    <location>
        <begin position="384"/>
        <end position="385"/>
    </location>
    <ligand>
        <name>acetyl-CoA</name>
        <dbReference type="ChEBI" id="CHEBI:57288"/>
    </ligand>
</feature>